<dbReference type="AlphaFoldDB" id="A0AAQ3UWR3"/>
<organism evidence="1 2">
    <name type="scientific">Neisseria leonii</name>
    <dbReference type="NCBI Taxonomy" id="2995413"/>
    <lineage>
        <taxon>Bacteria</taxon>
        <taxon>Pseudomonadati</taxon>
        <taxon>Pseudomonadota</taxon>
        <taxon>Betaproteobacteria</taxon>
        <taxon>Neisseriales</taxon>
        <taxon>Neisseriaceae</taxon>
        <taxon>Neisseria</taxon>
    </lineage>
</organism>
<sequence>MGNTQDFQRAEILKSAIETELTQTQDGAQRENLQQALNQIENYLEANRSSYEIWKEGGIGRSILHAGAGGLVTGNIGGALGAGGTSLAAPYLEKATENLSPLGKAAVNTVGGAAVGYVLGGNAGAVTGANADWNNRQLHDSEIRKIKNIAPQFAKEQNITEQQAADRLMWEAMRLVDKEYADKYSRDDTAAQAFLRKNTGSFTADGKRFTEFANMGYYNDPSKFAEQHGYSTERRRLYRQPVYTGSQKNAAMNAQVWSTIRQGVGKGIVNTPSTLLNTPVDWVNEFTHGSLGTIPNVPYAYGYDNEVEAAIGSQTSGTVLKLGSLATVMKTARPVPPKRFGFWNIDELKNSAREIDRGKLTIAGRALQKHGNREGSAFPSAQGNPISVNLQAEKIVNDILSNPNTIAKQRNTGRFGKVTDITAPDGRGLRYDSNGKLIGFLEPNK</sequence>
<name>A0AAQ3UWR3_9NEIS</name>
<dbReference type="RefSeq" id="WP_338691421.1">
    <property type="nucleotide sequence ID" value="NZ_CP146598.1"/>
</dbReference>
<accession>A0AAQ3UWR3</accession>
<gene>
    <name evidence="1" type="ORF">V9W64_05885</name>
</gene>
<reference evidence="1" key="1">
    <citation type="submission" date="2024-02" db="EMBL/GenBank/DDBJ databases">
        <title>Neisseria leonii sp. nov.</title>
        <authorList>
            <person name="Boutroux M."/>
            <person name="Favre-Rochex S."/>
            <person name="Gorgette O."/>
            <person name="Touak G."/>
            <person name="Muhle E."/>
            <person name="Chesneau O."/>
            <person name="Clermont D."/>
            <person name="Rahi P."/>
        </authorList>
    </citation>
    <scope>NUCLEOTIDE SEQUENCE</scope>
    <source>
        <strain evidence="1">51.81</strain>
    </source>
</reference>
<dbReference type="EMBL" id="CP146598">
    <property type="protein sequence ID" value="WWY02269.1"/>
    <property type="molecule type" value="Genomic_DNA"/>
</dbReference>
<evidence type="ECO:0000313" key="2">
    <source>
        <dbReference type="Proteomes" id="UP001149607"/>
    </source>
</evidence>
<evidence type="ECO:0000313" key="1">
    <source>
        <dbReference type="EMBL" id="WWY02269.1"/>
    </source>
</evidence>
<keyword evidence="2" id="KW-1185">Reference proteome</keyword>
<dbReference type="Proteomes" id="UP001149607">
    <property type="component" value="Chromosome"/>
</dbReference>
<proteinExistence type="predicted"/>
<protein>
    <submittedName>
        <fullName evidence="1">Uncharacterized protein</fullName>
    </submittedName>
</protein>